<feature type="transmembrane region" description="Helical" evidence="3">
    <location>
        <begin position="39"/>
        <end position="57"/>
    </location>
</feature>
<dbReference type="InterPro" id="IPR039076">
    <property type="entry name" value="DivIC"/>
</dbReference>
<keyword evidence="3" id="KW-1133">Transmembrane helix</keyword>
<evidence type="ECO:0000256" key="1">
    <source>
        <dbReference type="SAM" id="Coils"/>
    </source>
</evidence>
<sequence>MNKGSPANVVSIRSSRSSQPGQDKKPPRALHPGVRRRRWIWLLLMLTFFIWSGVELWGQSQRIEAREAALAVKQKQLVQLKKRQAALKKEIQLLQDEAYLDELARKMGYRKLNEEVYDLPDQP</sequence>
<evidence type="ECO:0000313" key="4">
    <source>
        <dbReference type="EMBL" id="MFC4075527.1"/>
    </source>
</evidence>
<dbReference type="Proteomes" id="UP001595843">
    <property type="component" value="Unassembled WGS sequence"/>
</dbReference>
<keyword evidence="3" id="KW-0812">Transmembrane</keyword>
<dbReference type="PANTHER" id="PTHR40027">
    <property type="entry name" value="CELL DIVISION PROTEIN DIVIC"/>
    <property type="match status" value="1"/>
</dbReference>
<organism evidence="4 5">
    <name type="scientific">Salinithrix halophila</name>
    <dbReference type="NCBI Taxonomy" id="1485204"/>
    <lineage>
        <taxon>Bacteria</taxon>
        <taxon>Bacillati</taxon>
        <taxon>Bacillota</taxon>
        <taxon>Bacilli</taxon>
        <taxon>Bacillales</taxon>
        <taxon>Thermoactinomycetaceae</taxon>
        <taxon>Salinithrix</taxon>
    </lineage>
</organism>
<name>A0ABV8J9G4_9BACL</name>
<feature type="coiled-coil region" evidence="1">
    <location>
        <begin position="63"/>
        <end position="97"/>
    </location>
</feature>
<keyword evidence="3" id="KW-0472">Membrane</keyword>
<proteinExistence type="predicted"/>
<dbReference type="PANTHER" id="PTHR40027:SF1">
    <property type="entry name" value="CELL DIVISION PROTEIN DIVIC"/>
    <property type="match status" value="1"/>
</dbReference>
<comment type="caution">
    <text evidence="4">The sequence shown here is derived from an EMBL/GenBank/DDBJ whole genome shotgun (WGS) entry which is preliminary data.</text>
</comment>
<accession>A0ABV8J9G4</accession>
<keyword evidence="1" id="KW-0175">Coiled coil</keyword>
<evidence type="ECO:0000256" key="2">
    <source>
        <dbReference type="SAM" id="MobiDB-lite"/>
    </source>
</evidence>
<dbReference type="Pfam" id="PF04977">
    <property type="entry name" value="DivIC"/>
    <property type="match status" value="1"/>
</dbReference>
<reference evidence="5" key="1">
    <citation type="journal article" date="2019" name="Int. J. Syst. Evol. Microbiol.">
        <title>The Global Catalogue of Microorganisms (GCM) 10K type strain sequencing project: providing services to taxonomists for standard genome sequencing and annotation.</title>
        <authorList>
            <consortium name="The Broad Institute Genomics Platform"/>
            <consortium name="The Broad Institute Genome Sequencing Center for Infectious Disease"/>
            <person name="Wu L."/>
            <person name="Ma J."/>
        </authorList>
    </citation>
    <scope>NUCLEOTIDE SEQUENCE [LARGE SCALE GENOMIC DNA]</scope>
    <source>
        <strain evidence="5">IBRC-M 10813</strain>
    </source>
</reference>
<feature type="compositionally biased region" description="Polar residues" evidence="2">
    <location>
        <begin position="11"/>
        <end position="21"/>
    </location>
</feature>
<dbReference type="InterPro" id="IPR007060">
    <property type="entry name" value="FtsL/DivIC"/>
</dbReference>
<dbReference type="EMBL" id="JBHSAP010000004">
    <property type="protein sequence ID" value="MFC4075527.1"/>
    <property type="molecule type" value="Genomic_DNA"/>
</dbReference>
<gene>
    <name evidence="4" type="ORF">ACFOUO_01740</name>
</gene>
<protein>
    <submittedName>
        <fullName evidence="4">Septum formation initiator family protein</fullName>
    </submittedName>
</protein>
<feature type="region of interest" description="Disordered" evidence="2">
    <location>
        <begin position="1"/>
        <end position="30"/>
    </location>
</feature>
<evidence type="ECO:0000313" key="5">
    <source>
        <dbReference type="Proteomes" id="UP001595843"/>
    </source>
</evidence>
<keyword evidence="5" id="KW-1185">Reference proteome</keyword>
<evidence type="ECO:0000256" key="3">
    <source>
        <dbReference type="SAM" id="Phobius"/>
    </source>
</evidence>